<dbReference type="FunFam" id="3.90.550.20:FF:000004">
    <property type="entry name" value="Glycosyltransferase family 32 protein"/>
    <property type="match status" value="1"/>
</dbReference>
<dbReference type="AlphaFoldDB" id="A0AAI9ZD56"/>
<dbReference type="RefSeq" id="XP_060438308.1">
    <property type="nucleotide sequence ID" value="XM_060595169.1"/>
</dbReference>
<keyword evidence="3" id="KW-1133">Transmembrane helix</keyword>
<sequence>MNTMRLYFGDLGVFPSLPWHPARDNDVQLISEESGGIGRSNCRVIPASAMRILWGCVPAWRNLLKFRHASHTSCSYHLMLVASLPKAWFKSFFGRTPPLLWTTSANMSSPIMSPLSPLSPTGSTKANLFRNRVPTQLRRCLPLYIACVCIILLVLNIDLFGSMPKPVHLSKRGGRHSKASTRGFPKKIWQSWKVAPFSFEAEQILTARTWTDKNPGYRYEVLTDNNDMEYVEEHYGPDGFDRPDIVDMYRNVNATIIKADLLRYMIMYAEGGVYADIDVEDLRPVSRWIPERYNETDLDLVIGVEIDQPNFKDHPILGKKSMSFCQWTFMSRPGHPVMLKLVENIMAWLSDVAKNQRVPVSAVKLDFDEVISGTGPSAFTKAVLDVMTARSRSGPITWDTFHDIDESKVVSNILVRNVESFAAGQGHSDSGNHNSRGALIKHHYHASNWPSRHPRFRHPIFGEVERCNWNIECVIKWDQDIAAFNSLSPEEQKQKVEDHENLQKLQAQQNQKKAEQQKAAEQRAAEQPLMFPPPQQPLQLPPADPAPQEELKMV</sequence>
<gene>
    <name evidence="4" type="ORF">BDP81DRAFT_485641</name>
</gene>
<dbReference type="Proteomes" id="UP001243989">
    <property type="component" value="Unassembled WGS sequence"/>
</dbReference>
<evidence type="ECO:0000313" key="5">
    <source>
        <dbReference type="Proteomes" id="UP001243989"/>
    </source>
</evidence>
<feature type="compositionally biased region" description="Pro residues" evidence="2">
    <location>
        <begin position="530"/>
        <end position="545"/>
    </location>
</feature>
<name>A0AAI9ZD56_9PEZI</name>
<comment type="caution">
    <text evidence="4">The sequence shown here is derived from an EMBL/GenBank/DDBJ whole genome shotgun (WGS) entry which is preliminary data.</text>
</comment>
<evidence type="ECO:0000256" key="3">
    <source>
        <dbReference type="SAM" id="Phobius"/>
    </source>
</evidence>
<dbReference type="GO" id="GO:0000009">
    <property type="term" value="F:alpha-1,6-mannosyltransferase activity"/>
    <property type="evidence" value="ECO:0007669"/>
    <property type="project" value="InterPro"/>
</dbReference>
<evidence type="ECO:0000313" key="4">
    <source>
        <dbReference type="EMBL" id="KAK1622313.1"/>
    </source>
</evidence>
<dbReference type="GO" id="GO:0006487">
    <property type="term" value="P:protein N-linked glycosylation"/>
    <property type="evidence" value="ECO:0007669"/>
    <property type="project" value="TreeGrafter"/>
</dbReference>
<dbReference type="EMBL" id="JAHMHQ010000037">
    <property type="protein sequence ID" value="KAK1622313.1"/>
    <property type="molecule type" value="Genomic_DNA"/>
</dbReference>
<evidence type="ECO:0000256" key="2">
    <source>
        <dbReference type="SAM" id="MobiDB-lite"/>
    </source>
</evidence>
<keyword evidence="3" id="KW-0812">Transmembrane</keyword>
<dbReference type="GO" id="GO:0000136">
    <property type="term" value="C:mannan polymerase complex"/>
    <property type="evidence" value="ECO:0007669"/>
    <property type="project" value="TreeGrafter"/>
</dbReference>
<accession>A0AAI9ZD56</accession>
<dbReference type="InterPro" id="IPR029044">
    <property type="entry name" value="Nucleotide-diphossugar_trans"/>
</dbReference>
<dbReference type="Gene3D" id="3.90.550.20">
    <property type="match status" value="1"/>
</dbReference>
<organism evidence="4 5">
    <name type="scientific">Colletotrichum phormii</name>
    <dbReference type="NCBI Taxonomy" id="359342"/>
    <lineage>
        <taxon>Eukaryota</taxon>
        <taxon>Fungi</taxon>
        <taxon>Dikarya</taxon>
        <taxon>Ascomycota</taxon>
        <taxon>Pezizomycotina</taxon>
        <taxon>Sordariomycetes</taxon>
        <taxon>Hypocreomycetidae</taxon>
        <taxon>Glomerellales</taxon>
        <taxon>Glomerellaceae</taxon>
        <taxon>Colletotrichum</taxon>
        <taxon>Colletotrichum acutatum species complex</taxon>
    </lineage>
</organism>
<keyword evidence="5" id="KW-1185">Reference proteome</keyword>
<reference evidence="4" key="1">
    <citation type="submission" date="2021-06" db="EMBL/GenBank/DDBJ databases">
        <title>Comparative genomics, transcriptomics and evolutionary studies reveal genomic signatures of adaptation to plant cell wall in hemibiotrophic fungi.</title>
        <authorList>
            <consortium name="DOE Joint Genome Institute"/>
            <person name="Baroncelli R."/>
            <person name="Diaz J.F."/>
            <person name="Benocci T."/>
            <person name="Peng M."/>
            <person name="Battaglia E."/>
            <person name="Haridas S."/>
            <person name="Andreopoulos W."/>
            <person name="Labutti K."/>
            <person name="Pangilinan J."/>
            <person name="Floch G.L."/>
            <person name="Makela M.R."/>
            <person name="Henrissat B."/>
            <person name="Grigoriev I.V."/>
            <person name="Crouch J.A."/>
            <person name="De Vries R.P."/>
            <person name="Sukno S.A."/>
            <person name="Thon M.R."/>
        </authorList>
    </citation>
    <scope>NUCLEOTIDE SEQUENCE</scope>
    <source>
        <strain evidence="4">CBS 102054</strain>
    </source>
</reference>
<keyword evidence="3" id="KW-0472">Membrane</keyword>
<proteinExistence type="inferred from homology"/>
<comment type="similarity">
    <text evidence="1">Belongs to the glycosyltransferase 32 family.</text>
</comment>
<feature type="compositionally biased region" description="Basic and acidic residues" evidence="2">
    <location>
        <begin position="512"/>
        <end position="524"/>
    </location>
</feature>
<keyword evidence="4" id="KW-0808">Transferase</keyword>
<dbReference type="Pfam" id="PF04488">
    <property type="entry name" value="Gly_transf_sug"/>
    <property type="match status" value="1"/>
</dbReference>
<dbReference type="GeneID" id="85480031"/>
<dbReference type="PANTHER" id="PTHR31834:SF8">
    <property type="entry name" value="TRANSFERASE, PUTATIVE (AFU_ORTHOLOGUE AFUA_6G14040)-RELATED"/>
    <property type="match status" value="1"/>
</dbReference>
<evidence type="ECO:0000256" key="1">
    <source>
        <dbReference type="ARBA" id="ARBA00009003"/>
    </source>
</evidence>
<dbReference type="InterPro" id="IPR039367">
    <property type="entry name" value="Och1-like"/>
</dbReference>
<dbReference type="PANTHER" id="PTHR31834">
    <property type="entry name" value="INITIATION-SPECIFIC ALPHA-1,6-MANNOSYLTRANSFERASE"/>
    <property type="match status" value="1"/>
</dbReference>
<dbReference type="InterPro" id="IPR007577">
    <property type="entry name" value="GlycoTrfase_DXD_sugar-bd_CS"/>
</dbReference>
<feature type="transmembrane region" description="Helical" evidence="3">
    <location>
        <begin position="141"/>
        <end position="161"/>
    </location>
</feature>
<dbReference type="SUPFAM" id="SSF53448">
    <property type="entry name" value="Nucleotide-diphospho-sugar transferases"/>
    <property type="match status" value="1"/>
</dbReference>
<protein>
    <submittedName>
        <fullName evidence="4">Nucleotide-diphospho-sugar transferase</fullName>
    </submittedName>
</protein>
<feature type="region of interest" description="Disordered" evidence="2">
    <location>
        <begin position="505"/>
        <end position="554"/>
    </location>
</feature>